<accession>A0ABP1S241</accession>
<feature type="transmembrane region" description="Helical" evidence="2">
    <location>
        <begin position="319"/>
        <end position="339"/>
    </location>
</feature>
<dbReference type="InterPro" id="IPR000535">
    <property type="entry name" value="MSP_dom"/>
</dbReference>
<evidence type="ECO:0000313" key="5">
    <source>
        <dbReference type="Proteomes" id="UP001642540"/>
    </source>
</evidence>
<dbReference type="Pfam" id="PF00635">
    <property type="entry name" value="Motile_Sperm"/>
    <property type="match status" value="1"/>
</dbReference>
<evidence type="ECO:0000259" key="3">
    <source>
        <dbReference type="PROSITE" id="PS50202"/>
    </source>
</evidence>
<reference evidence="4 5" key="1">
    <citation type="submission" date="2024-08" db="EMBL/GenBank/DDBJ databases">
        <authorList>
            <person name="Cucini C."/>
            <person name="Frati F."/>
        </authorList>
    </citation>
    <scope>NUCLEOTIDE SEQUENCE [LARGE SCALE GENOMIC DNA]</scope>
</reference>
<dbReference type="Proteomes" id="UP001642540">
    <property type="component" value="Unassembled WGS sequence"/>
</dbReference>
<keyword evidence="2" id="KW-1133">Transmembrane helix</keyword>
<dbReference type="PROSITE" id="PS50202">
    <property type="entry name" value="MSP"/>
    <property type="match status" value="1"/>
</dbReference>
<dbReference type="EMBL" id="CAXLJM020000147">
    <property type="protein sequence ID" value="CAL8141661.1"/>
    <property type="molecule type" value="Genomic_DNA"/>
</dbReference>
<dbReference type="SUPFAM" id="SSF49354">
    <property type="entry name" value="PapD-like"/>
    <property type="match status" value="1"/>
</dbReference>
<proteinExistence type="predicted"/>
<evidence type="ECO:0000256" key="1">
    <source>
        <dbReference type="SAM" id="MobiDB-lite"/>
    </source>
</evidence>
<dbReference type="InterPro" id="IPR008962">
    <property type="entry name" value="PapD-like_sf"/>
</dbReference>
<protein>
    <recommendedName>
        <fullName evidence="3">MSP domain-containing protein</fullName>
    </recommendedName>
</protein>
<gene>
    <name evidence="4" type="ORF">ODALV1_LOCUS28823</name>
</gene>
<keyword evidence="2" id="KW-0812">Transmembrane</keyword>
<organism evidence="4 5">
    <name type="scientific">Orchesella dallaii</name>
    <dbReference type="NCBI Taxonomy" id="48710"/>
    <lineage>
        <taxon>Eukaryota</taxon>
        <taxon>Metazoa</taxon>
        <taxon>Ecdysozoa</taxon>
        <taxon>Arthropoda</taxon>
        <taxon>Hexapoda</taxon>
        <taxon>Collembola</taxon>
        <taxon>Entomobryomorpha</taxon>
        <taxon>Entomobryoidea</taxon>
        <taxon>Orchesellidae</taxon>
        <taxon>Orchesellinae</taxon>
        <taxon>Orchesella</taxon>
    </lineage>
</organism>
<sequence length="348" mass="38806">MESQNNNNSEEPKTGEKLPEDFPTCPEASTYFSTNLLPLPLAPPGVNDDADDDEEDDVNAAHLAVLAERLSPPAIFVTDFDKLSTSSLTLQDESLASELGTGASCPSIIRVDPILDLWLVDEELSGRFTISTLDSHRAIIFKVKTTSPYHSWVRPVYGLMKPNVTASIQVKCECEKVSRRRLGMDEFSIQVATVPLAAAVMTSDLYTSAVSLNLPELLSIWEKVESSQNDVESHRVFCRIQGNLLKNMVTGELNGNSSNTKVSSSSLHLPHSLEVECYLARELPKPEECGRNMKTNSSQSHQNNHRQQEKHCCGAVRRLQILCFSLSLLFLASLAHIFYQHYYYNQKE</sequence>
<evidence type="ECO:0000313" key="4">
    <source>
        <dbReference type="EMBL" id="CAL8141661.1"/>
    </source>
</evidence>
<keyword evidence="2" id="KW-0472">Membrane</keyword>
<comment type="caution">
    <text evidence="4">The sequence shown here is derived from an EMBL/GenBank/DDBJ whole genome shotgun (WGS) entry which is preliminary data.</text>
</comment>
<feature type="domain" description="MSP" evidence="3">
    <location>
        <begin position="108"/>
        <end position="239"/>
    </location>
</feature>
<dbReference type="InterPro" id="IPR013783">
    <property type="entry name" value="Ig-like_fold"/>
</dbReference>
<dbReference type="Gene3D" id="2.60.40.10">
    <property type="entry name" value="Immunoglobulins"/>
    <property type="match status" value="1"/>
</dbReference>
<feature type="compositionally biased region" description="Basic and acidic residues" evidence="1">
    <location>
        <begin position="10"/>
        <end position="20"/>
    </location>
</feature>
<keyword evidence="5" id="KW-1185">Reference proteome</keyword>
<feature type="region of interest" description="Disordered" evidence="1">
    <location>
        <begin position="1"/>
        <end position="25"/>
    </location>
</feature>
<evidence type="ECO:0000256" key="2">
    <source>
        <dbReference type="SAM" id="Phobius"/>
    </source>
</evidence>
<name>A0ABP1S241_9HEXA</name>